<reference evidence="7 8" key="1">
    <citation type="journal article" date="2014" name="Genome Announc.">
        <title>Complete Genome Sequence of Amino Acid-Utilizing Eubacterium acidaminophilum al-2 (DSM 3953).</title>
        <authorList>
            <person name="Poehlein A."/>
            <person name="Andreesen J.R."/>
            <person name="Daniel R."/>
        </authorList>
    </citation>
    <scope>NUCLEOTIDE SEQUENCE [LARGE SCALE GENOMIC DNA]</scope>
    <source>
        <strain evidence="7 8">DSM 3953</strain>
    </source>
</reference>
<dbReference type="GO" id="GO:0006352">
    <property type="term" value="P:DNA-templated transcription initiation"/>
    <property type="evidence" value="ECO:0007669"/>
    <property type="project" value="InterPro"/>
</dbReference>
<dbReference type="InterPro" id="IPR013324">
    <property type="entry name" value="RNA_pol_sigma_r3/r4-like"/>
</dbReference>
<keyword evidence="8" id="KW-1185">Reference proteome</keyword>
<dbReference type="InterPro" id="IPR036388">
    <property type="entry name" value="WH-like_DNA-bd_sf"/>
</dbReference>
<evidence type="ECO:0000313" key="8">
    <source>
        <dbReference type="Proteomes" id="UP000019591"/>
    </source>
</evidence>
<dbReference type="eggNOG" id="COG1595">
    <property type="taxonomic scope" value="Bacteria"/>
</dbReference>
<dbReference type="InterPro" id="IPR007627">
    <property type="entry name" value="RNA_pol_sigma70_r2"/>
</dbReference>
<evidence type="ECO:0000313" key="7">
    <source>
        <dbReference type="EMBL" id="AHM57315.1"/>
    </source>
</evidence>
<dbReference type="Proteomes" id="UP000019591">
    <property type="component" value="Chromosome"/>
</dbReference>
<dbReference type="PATRIC" id="fig|1286171.3.peg.1980"/>
<feature type="domain" description="RNA polymerase sigma-70 region 2" evidence="5">
    <location>
        <begin position="38"/>
        <end position="92"/>
    </location>
</feature>
<dbReference type="Pfam" id="PF04542">
    <property type="entry name" value="Sigma70_r2"/>
    <property type="match status" value="1"/>
</dbReference>
<dbReference type="STRING" id="1286171.EAL2_c20340"/>
<dbReference type="EMBL" id="CP007452">
    <property type="protein sequence ID" value="AHM57315.1"/>
    <property type="molecule type" value="Genomic_DNA"/>
</dbReference>
<dbReference type="InterPro" id="IPR013325">
    <property type="entry name" value="RNA_pol_sigma_r2"/>
</dbReference>
<name>W8T8V2_PEPAC</name>
<evidence type="ECO:0000256" key="1">
    <source>
        <dbReference type="ARBA" id="ARBA00023015"/>
    </source>
</evidence>
<evidence type="ECO:0000256" key="4">
    <source>
        <dbReference type="ARBA" id="ARBA00023163"/>
    </source>
</evidence>
<evidence type="ECO:0000256" key="2">
    <source>
        <dbReference type="ARBA" id="ARBA00023082"/>
    </source>
</evidence>
<keyword evidence="2" id="KW-0731">Sigma factor</keyword>
<dbReference type="NCBIfam" id="TIGR02937">
    <property type="entry name" value="sigma70-ECF"/>
    <property type="match status" value="1"/>
</dbReference>
<proteinExistence type="predicted"/>
<keyword evidence="1" id="KW-0805">Transcription regulation</keyword>
<dbReference type="CDD" id="cd06171">
    <property type="entry name" value="Sigma70_r4"/>
    <property type="match status" value="1"/>
</dbReference>
<dbReference type="GO" id="GO:0016987">
    <property type="term" value="F:sigma factor activity"/>
    <property type="evidence" value="ECO:0007669"/>
    <property type="project" value="UniProtKB-KW"/>
</dbReference>
<accession>W8T8V2</accession>
<organism evidence="7 8">
    <name type="scientific">Peptoclostridium acidaminophilum DSM 3953</name>
    <dbReference type="NCBI Taxonomy" id="1286171"/>
    <lineage>
        <taxon>Bacteria</taxon>
        <taxon>Bacillati</taxon>
        <taxon>Bacillota</taxon>
        <taxon>Clostridia</taxon>
        <taxon>Peptostreptococcales</taxon>
        <taxon>Peptoclostridiaceae</taxon>
        <taxon>Peptoclostridium</taxon>
    </lineage>
</organism>
<dbReference type="PANTHER" id="PTHR30385">
    <property type="entry name" value="SIGMA FACTOR F FLAGELLAR"/>
    <property type="match status" value="1"/>
</dbReference>
<evidence type="ECO:0000256" key="3">
    <source>
        <dbReference type="ARBA" id="ARBA00023125"/>
    </source>
</evidence>
<dbReference type="Pfam" id="PF04545">
    <property type="entry name" value="Sigma70_r4"/>
    <property type="match status" value="1"/>
</dbReference>
<dbReference type="SUPFAM" id="SSF88946">
    <property type="entry name" value="Sigma2 domain of RNA polymerase sigma factors"/>
    <property type="match status" value="1"/>
</dbReference>
<dbReference type="GO" id="GO:0003677">
    <property type="term" value="F:DNA binding"/>
    <property type="evidence" value="ECO:0007669"/>
    <property type="project" value="UniProtKB-KW"/>
</dbReference>
<dbReference type="RefSeq" id="WP_025436250.1">
    <property type="nucleotide sequence ID" value="NZ_CP007452.1"/>
</dbReference>
<dbReference type="HOGENOM" id="CLU_1376333_0_0_9"/>
<dbReference type="Gene3D" id="1.10.10.10">
    <property type="entry name" value="Winged helix-like DNA-binding domain superfamily/Winged helix DNA-binding domain"/>
    <property type="match status" value="1"/>
</dbReference>
<keyword evidence="3" id="KW-0238">DNA-binding</keyword>
<dbReference type="InterPro" id="IPR014284">
    <property type="entry name" value="RNA_pol_sigma-70_dom"/>
</dbReference>
<dbReference type="InterPro" id="IPR007630">
    <property type="entry name" value="RNA_pol_sigma70_r4"/>
</dbReference>
<dbReference type="SUPFAM" id="SSF88659">
    <property type="entry name" value="Sigma3 and sigma4 domains of RNA polymerase sigma factors"/>
    <property type="match status" value="1"/>
</dbReference>
<dbReference type="AlphaFoldDB" id="W8T8V2"/>
<evidence type="ECO:0000259" key="6">
    <source>
        <dbReference type="Pfam" id="PF04545"/>
    </source>
</evidence>
<protein>
    <submittedName>
        <fullName evidence="7">Uncharacterized protein</fullName>
    </submittedName>
</protein>
<gene>
    <name evidence="7" type="ORF">EAL2_c20340</name>
</gene>
<evidence type="ECO:0000259" key="5">
    <source>
        <dbReference type="Pfam" id="PF04542"/>
    </source>
</evidence>
<keyword evidence="4" id="KW-0804">Transcription</keyword>
<dbReference type="OrthoDB" id="1752735at2"/>
<feature type="domain" description="RNA polymerase sigma-70 region 4" evidence="6">
    <location>
        <begin position="138"/>
        <end position="186"/>
    </location>
</feature>
<sequence>MNFCNQEGKSAVVEQEHLEAQRLAELACEGCKDSTHELVERFTPLLRGKCRQYFGVVDEDLLQDGIVKLLELIRDFEPQRGANFCGYAKYMISTFYWNLKRKRILEESRRAEADVSDEHSERSGACDYEIAGVETRMALETLPEAQRDVIELIYMQGLSTDETAKRLGISYSYASKLSRRALRQLRDGPLSRDEWRGS</sequence>
<dbReference type="KEGG" id="eac:EAL2_c20340"/>
<dbReference type="Gene3D" id="1.10.1740.10">
    <property type="match status" value="1"/>
</dbReference>